<dbReference type="EMBL" id="QRAV01000007">
    <property type="protein sequence ID" value="RDL20128.1"/>
    <property type="molecule type" value="Genomic_DNA"/>
</dbReference>
<dbReference type="RefSeq" id="WP_115147061.1">
    <property type="nucleotide sequence ID" value="NZ_QRAV01000007.1"/>
</dbReference>
<comment type="caution">
    <text evidence="1">The sequence shown here is derived from an EMBL/GenBank/DDBJ whole genome shotgun (WGS) entry which is preliminary data.</text>
</comment>
<reference evidence="1 2" key="1">
    <citation type="submission" date="2018-07" db="EMBL/GenBank/DDBJ databases">
        <title>Genome sequencing of rice bacterial endophytes.</title>
        <authorList>
            <person name="Venturi V."/>
        </authorList>
    </citation>
    <scope>NUCLEOTIDE SEQUENCE [LARGE SCALE GENOMIC DNA]</scope>
    <source>
        <strain evidence="1 2">E2333</strain>
    </source>
</reference>
<protein>
    <submittedName>
        <fullName evidence="1">Uncharacterized protein</fullName>
    </submittedName>
</protein>
<dbReference type="InterPro" id="IPR036170">
    <property type="entry name" value="YezG-like_sf"/>
</dbReference>
<dbReference type="Proteomes" id="UP000255365">
    <property type="component" value="Unassembled WGS sequence"/>
</dbReference>
<dbReference type="SUPFAM" id="SSF160424">
    <property type="entry name" value="BH3703-like"/>
    <property type="match status" value="1"/>
</dbReference>
<organism evidence="1 2">
    <name type="scientific">Pseudomonas jessenii</name>
    <dbReference type="NCBI Taxonomy" id="77298"/>
    <lineage>
        <taxon>Bacteria</taxon>
        <taxon>Pseudomonadati</taxon>
        <taxon>Pseudomonadota</taxon>
        <taxon>Gammaproteobacteria</taxon>
        <taxon>Pseudomonadales</taxon>
        <taxon>Pseudomonadaceae</taxon>
        <taxon>Pseudomonas</taxon>
    </lineage>
</organism>
<evidence type="ECO:0000313" key="2">
    <source>
        <dbReference type="Proteomes" id="UP000255365"/>
    </source>
</evidence>
<name>A0A370SK82_PSEJE</name>
<proteinExistence type="predicted"/>
<sequence length="100" mass="11556">MITEDFELVKEIFQIVEAGIVQGYDAFRYSVEWGGNYMEADLAVEKNGSEVWDAETDFNNSKIYALVEKLHENAVARGEPWTSFVLSYREGEQVKTKFNY</sequence>
<gene>
    <name evidence="1" type="ORF">DEU51_107277</name>
</gene>
<dbReference type="AlphaFoldDB" id="A0A370SK82"/>
<evidence type="ECO:0000313" key="1">
    <source>
        <dbReference type="EMBL" id="RDL20128.1"/>
    </source>
</evidence>
<accession>A0A370SK82</accession>